<comment type="caution">
    <text evidence="1">The sequence shown here is derived from an EMBL/GenBank/DDBJ whole genome shotgun (WGS) entry which is preliminary data.</text>
</comment>
<dbReference type="EMBL" id="JALBCA010000050">
    <property type="protein sequence ID" value="KAI2386225.1"/>
    <property type="molecule type" value="Genomic_DNA"/>
</dbReference>
<sequence length="74" mass="7822">MSEAHFATDLIEAQFLESPSGADADAMDIENSRVARTATLDLLANISRKSFGVCKGTPEPVGATLFGQTSFVIC</sequence>
<reference evidence="1" key="1">
    <citation type="journal article" date="2022" name="bioRxiv">
        <title>Population genetic analysis of Ophidiomyces ophidiicola, the causative agent of snake fungal disease, indicates recent introductions to the USA.</title>
        <authorList>
            <person name="Ladner J.T."/>
            <person name="Palmer J.M."/>
            <person name="Ettinger C.L."/>
            <person name="Stajich J.E."/>
            <person name="Farrell T.M."/>
            <person name="Glorioso B.M."/>
            <person name="Lawson B."/>
            <person name="Price S.J."/>
            <person name="Stengle A.G."/>
            <person name="Grear D.A."/>
            <person name="Lorch J.M."/>
        </authorList>
    </citation>
    <scope>NUCLEOTIDE SEQUENCE</scope>
    <source>
        <strain evidence="1">NWHC 24266-5</strain>
    </source>
</reference>
<protein>
    <submittedName>
        <fullName evidence="1">Uncharacterized protein</fullName>
    </submittedName>
</protein>
<name>A0ACB8UVM3_9EURO</name>
<proteinExistence type="predicted"/>
<organism evidence="1">
    <name type="scientific">Ophidiomyces ophidiicola</name>
    <dbReference type="NCBI Taxonomy" id="1387563"/>
    <lineage>
        <taxon>Eukaryota</taxon>
        <taxon>Fungi</taxon>
        <taxon>Dikarya</taxon>
        <taxon>Ascomycota</taxon>
        <taxon>Pezizomycotina</taxon>
        <taxon>Eurotiomycetes</taxon>
        <taxon>Eurotiomycetidae</taxon>
        <taxon>Onygenales</taxon>
        <taxon>Onygenaceae</taxon>
        <taxon>Ophidiomyces</taxon>
    </lineage>
</organism>
<accession>A0ACB8UVM3</accession>
<gene>
    <name evidence="1" type="ORF">LOY88_003695</name>
</gene>
<evidence type="ECO:0000313" key="1">
    <source>
        <dbReference type="EMBL" id="KAI2386225.1"/>
    </source>
</evidence>